<gene>
    <name evidence="1" type="ORF">S01H1_32501</name>
</gene>
<protein>
    <recommendedName>
        <fullName evidence="2">Ribbon-helix-helix protein CopG domain-containing protein</fullName>
    </recommendedName>
</protein>
<comment type="caution">
    <text evidence="1">The sequence shown here is derived from an EMBL/GenBank/DDBJ whole genome shotgun (WGS) entry which is preliminary data.</text>
</comment>
<dbReference type="AlphaFoldDB" id="X0UWV4"/>
<evidence type="ECO:0000313" key="1">
    <source>
        <dbReference type="EMBL" id="GAG03667.1"/>
    </source>
</evidence>
<organism evidence="1">
    <name type="scientific">marine sediment metagenome</name>
    <dbReference type="NCBI Taxonomy" id="412755"/>
    <lineage>
        <taxon>unclassified sequences</taxon>
        <taxon>metagenomes</taxon>
        <taxon>ecological metagenomes</taxon>
    </lineage>
</organism>
<accession>X0UWV4</accession>
<evidence type="ECO:0008006" key="2">
    <source>
        <dbReference type="Google" id="ProtNLM"/>
    </source>
</evidence>
<dbReference type="EMBL" id="BARS01020126">
    <property type="protein sequence ID" value="GAG03667.1"/>
    <property type="molecule type" value="Genomic_DNA"/>
</dbReference>
<proteinExistence type="predicted"/>
<name>X0UWV4_9ZZZZ</name>
<sequence length="83" mass="9247">MGAHMKTTIDISDNLLLRAKALAKERRTTLRRIIEDALAEELDREIAPSKSAGMVVMDGKGLSEEFQDAGWEKIRNASYGLEL</sequence>
<reference evidence="1" key="1">
    <citation type="journal article" date="2014" name="Front. Microbiol.">
        <title>High frequency of phylogenetically diverse reductive dehalogenase-homologous genes in deep subseafloor sedimentary metagenomes.</title>
        <authorList>
            <person name="Kawai M."/>
            <person name="Futagami T."/>
            <person name="Toyoda A."/>
            <person name="Takaki Y."/>
            <person name="Nishi S."/>
            <person name="Hori S."/>
            <person name="Arai W."/>
            <person name="Tsubouchi T."/>
            <person name="Morono Y."/>
            <person name="Uchiyama I."/>
            <person name="Ito T."/>
            <person name="Fujiyama A."/>
            <person name="Inagaki F."/>
            <person name="Takami H."/>
        </authorList>
    </citation>
    <scope>NUCLEOTIDE SEQUENCE</scope>
    <source>
        <strain evidence="1">Expedition CK06-06</strain>
    </source>
</reference>